<protein>
    <submittedName>
        <fullName evidence="2">RNA-dependent RNA polymerase 6</fullName>
    </submittedName>
</protein>
<name>A0A5N5HN05_9ROSA</name>
<proteinExistence type="predicted"/>
<dbReference type="GO" id="GO:0031380">
    <property type="term" value="C:nuclear RNA-directed RNA polymerase complex"/>
    <property type="evidence" value="ECO:0007669"/>
    <property type="project" value="TreeGrafter"/>
</dbReference>
<evidence type="ECO:0000313" key="3">
    <source>
        <dbReference type="Proteomes" id="UP000327157"/>
    </source>
</evidence>
<dbReference type="InterPro" id="IPR058752">
    <property type="entry name" value="RDRP_C_head"/>
</dbReference>
<gene>
    <name evidence="2" type="ORF">D8674_034104</name>
</gene>
<dbReference type="EMBL" id="SMOL01000148">
    <property type="protein sequence ID" value="KAB2629309.1"/>
    <property type="molecule type" value="Genomic_DNA"/>
</dbReference>
<reference evidence="2 3" key="3">
    <citation type="submission" date="2019-11" db="EMBL/GenBank/DDBJ databases">
        <title>A de novo genome assembly of a pear dwarfing rootstock.</title>
        <authorList>
            <person name="Wang F."/>
            <person name="Wang J."/>
            <person name="Li S."/>
            <person name="Zhang Y."/>
            <person name="Fang M."/>
            <person name="Ma L."/>
            <person name="Zhao Y."/>
            <person name="Jiang S."/>
        </authorList>
    </citation>
    <scope>NUCLEOTIDE SEQUENCE [LARGE SCALE GENOMIC DNA]</scope>
    <source>
        <strain evidence="2">S2</strain>
        <tissue evidence="2">Leaf</tissue>
    </source>
</reference>
<evidence type="ECO:0000313" key="2">
    <source>
        <dbReference type="EMBL" id="KAB2629309.1"/>
    </source>
</evidence>
<sequence>MVNENLGVTCNSHVVHADHSDYGSMTFAVDFSKTGKTLALPEYHTYKSTQVLGRLCRHTRDAYDEEVATSSELNYAPELLNFIASAWEKKCSYDGQPKGLMGQYKVKREKWQNIVIGHVWSIPKSNSKKQGKLECIDYLTDDEKNILYEQKASTRYQVTCHPKCVKGSMHLQEPDVAGDVWMLSFTWIAANYHARIKIKRGEVEQLTLMEQ</sequence>
<dbReference type="GO" id="GO:0003968">
    <property type="term" value="F:RNA-directed RNA polymerase activity"/>
    <property type="evidence" value="ECO:0007669"/>
    <property type="project" value="UniProtKB-KW"/>
</dbReference>
<dbReference type="Proteomes" id="UP000327157">
    <property type="component" value="Chromosome 8"/>
</dbReference>
<comment type="caution">
    <text evidence="2">The sequence shown here is derived from an EMBL/GenBank/DDBJ whole genome shotgun (WGS) entry which is preliminary data.</text>
</comment>
<dbReference type="PANTHER" id="PTHR23079">
    <property type="entry name" value="RNA-DEPENDENT RNA POLYMERASE"/>
    <property type="match status" value="1"/>
</dbReference>
<evidence type="ECO:0000259" key="1">
    <source>
        <dbReference type="Pfam" id="PF26253"/>
    </source>
</evidence>
<dbReference type="AlphaFoldDB" id="A0A5N5HN05"/>
<organism evidence="2 3">
    <name type="scientific">Pyrus ussuriensis x Pyrus communis</name>
    <dbReference type="NCBI Taxonomy" id="2448454"/>
    <lineage>
        <taxon>Eukaryota</taxon>
        <taxon>Viridiplantae</taxon>
        <taxon>Streptophyta</taxon>
        <taxon>Embryophyta</taxon>
        <taxon>Tracheophyta</taxon>
        <taxon>Spermatophyta</taxon>
        <taxon>Magnoliopsida</taxon>
        <taxon>eudicotyledons</taxon>
        <taxon>Gunneridae</taxon>
        <taxon>Pentapetalae</taxon>
        <taxon>rosids</taxon>
        <taxon>fabids</taxon>
        <taxon>Rosales</taxon>
        <taxon>Rosaceae</taxon>
        <taxon>Amygdaloideae</taxon>
        <taxon>Maleae</taxon>
        <taxon>Pyrus</taxon>
    </lineage>
</organism>
<dbReference type="GO" id="GO:0030422">
    <property type="term" value="P:siRNA processing"/>
    <property type="evidence" value="ECO:0007669"/>
    <property type="project" value="TreeGrafter"/>
</dbReference>
<feature type="domain" description="RDRP C-terminal head" evidence="1">
    <location>
        <begin position="141"/>
        <end position="204"/>
    </location>
</feature>
<keyword evidence="2" id="KW-0808">Transferase</keyword>
<keyword evidence="2" id="KW-0548">Nucleotidyltransferase</keyword>
<dbReference type="PANTHER" id="PTHR23079:SF18">
    <property type="entry name" value="RNA-DEPENDENT RNA POLYMERASE 6"/>
    <property type="match status" value="1"/>
</dbReference>
<dbReference type="InterPro" id="IPR007855">
    <property type="entry name" value="RDRP"/>
</dbReference>
<feature type="domain" description="RDRP C-terminal head" evidence="1">
    <location>
        <begin position="77"/>
        <end position="132"/>
    </location>
</feature>
<reference evidence="2 3" key="1">
    <citation type="submission" date="2019-09" db="EMBL/GenBank/DDBJ databases">
        <authorList>
            <person name="Ou C."/>
        </authorList>
    </citation>
    <scope>NUCLEOTIDE SEQUENCE [LARGE SCALE GENOMIC DNA]</scope>
    <source>
        <strain evidence="2">S2</strain>
        <tissue evidence="2">Leaf</tissue>
    </source>
</reference>
<dbReference type="OrthoDB" id="6513042at2759"/>
<dbReference type="Pfam" id="PF26253">
    <property type="entry name" value="RdRP_head"/>
    <property type="match status" value="2"/>
</dbReference>
<keyword evidence="3" id="KW-1185">Reference proteome</keyword>
<accession>A0A5N5HN05</accession>
<reference evidence="3" key="2">
    <citation type="submission" date="2019-10" db="EMBL/GenBank/DDBJ databases">
        <title>A de novo genome assembly of a pear dwarfing rootstock.</title>
        <authorList>
            <person name="Wang F."/>
            <person name="Wang J."/>
            <person name="Li S."/>
            <person name="Zhang Y."/>
            <person name="Fang M."/>
            <person name="Ma L."/>
            <person name="Zhao Y."/>
            <person name="Jiang S."/>
        </authorList>
    </citation>
    <scope>NUCLEOTIDE SEQUENCE [LARGE SCALE GENOMIC DNA]</scope>
</reference>
<keyword evidence="2" id="KW-0696">RNA-directed RNA polymerase</keyword>